<feature type="domain" description="START" evidence="5">
    <location>
        <begin position="200"/>
        <end position="362"/>
    </location>
</feature>
<dbReference type="CDD" id="cd00821">
    <property type="entry name" value="PH"/>
    <property type="match status" value="1"/>
</dbReference>
<evidence type="ECO:0000256" key="1">
    <source>
        <dbReference type="ARBA" id="ARBA00004240"/>
    </source>
</evidence>
<proteinExistence type="predicted"/>
<dbReference type="SUPFAM" id="SSF55961">
    <property type="entry name" value="Bet v1-like"/>
    <property type="match status" value="1"/>
</dbReference>
<sequence length="778" mass="89072">MSKVIYEGWMVRYGRRKIGRSFIHRRYFVLEPRLLAYYKKKPQDNRVPIKTLLIDGNCRVEDRGLKAHHGHTLYVLSVYNKKDKSNRITMAAFNIQEVFIWKEKIEFVIDQHQESQVPNGNKYVSFEYKSGMDNGRTASSSDCESQFSAQEDEDGNQPHLLRRTTMGNGPPASVFDWTQEFDSELTNENASNQVFSRKHWRLLQCQNGLRIFEELLEVDYLPRSCSRAMKAVGVVEASCEEIFELIMSMDATRFEWDCSFQYGSIVEEVDGHTAILHHILQLDWFPIFVWPRDLCYVRYWRRNDDGSYVVLFRSREHENCGPRQGFVRAHIESGGFNISPLKPRNGKHRTQVQHLMQIDLKGWGVGYVSSFQQHCLLQMLNSVAGELLFHNFSLTSSVVLILGGEEQKRSGENRIVERNRIEKIEERGRAVVSDGKRWRYRERLREWFSQTDERSAPPRIPAMNNMATAPALSKRHMKLQESSVHLTPPSFNQINAGSQNSRRNGHSDQISEEEQEACQTKHENNVKRTGSEEEPVNQIDLSSFSGNLRRDDHDNTRDCWRISDGNNFRVRSKHFCFDKSKVPAGKHLLDLVAVDWFKDTKRMDHVVRRQGCAAQVASEKGLFSVVFNLQVPGSTHYSMVFYFVTREIVPGSLLQRFVDGDDEFRNSRLKLIPSVPKGSWIVRQSVGSTPCLLGKAVDCNYIRGPNYLEVDVDIGSSTVANGVLGLVIGVITSLVVDMAFLVQASATEELPERLIGAVRVSHIELSSAIVPKLDPETS</sequence>
<evidence type="ECO:0000256" key="3">
    <source>
        <dbReference type="SAM" id="MobiDB-lite"/>
    </source>
</evidence>
<dbReference type="InterPro" id="IPR002913">
    <property type="entry name" value="START_lipid-bd_dom"/>
</dbReference>
<feature type="region of interest" description="Disordered" evidence="3">
    <location>
        <begin position="135"/>
        <end position="165"/>
    </location>
</feature>
<dbReference type="GO" id="GO:0005783">
    <property type="term" value="C:endoplasmic reticulum"/>
    <property type="evidence" value="ECO:0007669"/>
    <property type="project" value="UniProtKB-SubCell"/>
</dbReference>
<dbReference type="Pfam" id="PF01852">
    <property type="entry name" value="START"/>
    <property type="match status" value="1"/>
</dbReference>
<comment type="subcellular location">
    <subcellularLocation>
        <location evidence="1">Endoplasmic reticulum</location>
    </subcellularLocation>
</comment>
<feature type="compositionally biased region" description="Polar residues" evidence="3">
    <location>
        <begin position="480"/>
        <end position="502"/>
    </location>
</feature>
<dbReference type="Proteomes" id="UP000657918">
    <property type="component" value="Unassembled WGS sequence"/>
</dbReference>
<evidence type="ECO:0000313" key="7">
    <source>
        <dbReference type="Proteomes" id="UP000657918"/>
    </source>
</evidence>
<dbReference type="SMART" id="SM00233">
    <property type="entry name" value="PH"/>
    <property type="match status" value="1"/>
</dbReference>
<evidence type="ECO:0000256" key="2">
    <source>
        <dbReference type="ARBA" id="ARBA00022824"/>
    </source>
</evidence>
<gene>
    <name evidence="6" type="ORF">SADUNF_Sadunf03G0071100</name>
</gene>
<reference evidence="6 7" key="1">
    <citation type="submission" date="2020-10" db="EMBL/GenBank/DDBJ databases">
        <title>Plant Genome Project.</title>
        <authorList>
            <person name="Zhang R.-G."/>
        </authorList>
    </citation>
    <scope>NUCLEOTIDE SEQUENCE [LARGE SCALE GENOMIC DNA]</scope>
    <source>
        <strain evidence="6">FAFU-HL-1</strain>
        <tissue evidence="6">Leaf</tissue>
    </source>
</reference>
<dbReference type="Pfam" id="PF07059">
    <property type="entry name" value="EDR2_C"/>
    <property type="match status" value="1"/>
</dbReference>
<organism evidence="6 7">
    <name type="scientific">Salix dunnii</name>
    <dbReference type="NCBI Taxonomy" id="1413687"/>
    <lineage>
        <taxon>Eukaryota</taxon>
        <taxon>Viridiplantae</taxon>
        <taxon>Streptophyta</taxon>
        <taxon>Embryophyta</taxon>
        <taxon>Tracheophyta</taxon>
        <taxon>Spermatophyta</taxon>
        <taxon>Magnoliopsida</taxon>
        <taxon>eudicotyledons</taxon>
        <taxon>Gunneridae</taxon>
        <taxon>Pentapetalae</taxon>
        <taxon>rosids</taxon>
        <taxon>fabids</taxon>
        <taxon>Malpighiales</taxon>
        <taxon>Salicaceae</taxon>
        <taxon>Saliceae</taxon>
        <taxon>Salix</taxon>
    </lineage>
</organism>
<dbReference type="Pfam" id="PF00169">
    <property type="entry name" value="PH"/>
    <property type="match status" value="1"/>
</dbReference>
<dbReference type="Gene3D" id="2.30.29.30">
    <property type="entry name" value="Pleckstrin-homology domain (PH domain)/Phosphotyrosine-binding domain (PTB)"/>
    <property type="match status" value="1"/>
</dbReference>
<dbReference type="InterPro" id="IPR045096">
    <property type="entry name" value="EDR2-like"/>
</dbReference>
<feature type="domain" description="PH" evidence="4">
    <location>
        <begin position="3"/>
        <end position="110"/>
    </location>
</feature>
<feature type="region of interest" description="Disordered" evidence="3">
    <location>
        <begin position="474"/>
        <end position="536"/>
    </location>
</feature>
<comment type="caution">
    <text evidence="6">The sequence shown here is derived from an EMBL/GenBank/DDBJ whole genome shotgun (WGS) entry which is preliminary data.</text>
</comment>
<name>A0A835N3C2_9ROSI</name>
<feature type="compositionally biased region" description="Basic and acidic residues" evidence="3">
    <location>
        <begin position="519"/>
        <end position="531"/>
    </location>
</feature>
<dbReference type="CDD" id="cd00177">
    <property type="entry name" value="START"/>
    <property type="match status" value="1"/>
</dbReference>
<protein>
    <recommendedName>
        <fullName evidence="8">Protein ENHANCED DISEASE RESISTANCE 2-like</fullName>
    </recommendedName>
</protein>
<dbReference type="InterPro" id="IPR001849">
    <property type="entry name" value="PH_domain"/>
</dbReference>
<dbReference type="OrthoDB" id="9970435at2759"/>
<dbReference type="PROSITE" id="PS50848">
    <property type="entry name" value="START"/>
    <property type="match status" value="1"/>
</dbReference>
<keyword evidence="2" id="KW-0256">Endoplasmic reticulum</keyword>
<dbReference type="EMBL" id="JADGMS010000003">
    <property type="protein sequence ID" value="KAF9685596.1"/>
    <property type="molecule type" value="Genomic_DNA"/>
</dbReference>
<dbReference type="AlphaFoldDB" id="A0A835N3C2"/>
<evidence type="ECO:0008006" key="8">
    <source>
        <dbReference type="Google" id="ProtNLM"/>
    </source>
</evidence>
<dbReference type="Gene3D" id="3.30.530.20">
    <property type="match status" value="1"/>
</dbReference>
<dbReference type="PANTHER" id="PTHR12136:SF100">
    <property type="entry name" value="PROTEIN ENHANCED DISEASE RESISTANCE 2-LIKE"/>
    <property type="match status" value="1"/>
</dbReference>
<evidence type="ECO:0000259" key="5">
    <source>
        <dbReference type="PROSITE" id="PS50848"/>
    </source>
</evidence>
<dbReference type="GO" id="GO:0008289">
    <property type="term" value="F:lipid binding"/>
    <property type="evidence" value="ECO:0007669"/>
    <property type="project" value="InterPro"/>
</dbReference>
<evidence type="ECO:0000259" key="4">
    <source>
        <dbReference type="PROSITE" id="PS50003"/>
    </source>
</evidence>
<dbReference type="SMART" id="SM00234">
    <property type="entry name" value="START"/>
    <property type="match status" value="1"/>
</dbReference>
<dbReference type="PROSITE" id="PS50003">
    <property type="entry name" value="PH_DOMAIN"/>
    <property type="match status" value="1"/>
</dbReference>
<keyword evidence="7" id="KW-1185">Reference proteome</keyword>
<feature type="compositionally biased region" description="Polar residues" evidence="3">
    <location>
        <begin position="136"/>
        <end position="149"/>
    </location>
</feature>
<dbReference type="SUPFAM" id="SSF50729">
    <property type="entry name" value="PH domain-like"/>
    <property type="match status" value="1"/>
</dbReference>
<dbReference type="InterPro" id="IPR023393">
    <property type="entry name" value="START-like_dom_sf"/>
</dbReference>
<dbReference type="InterPro" id="IPR009769">
    <property type="entry name" value="EDR2_C"/>
</dbReference>
<dbReference type="PANTHER" id="PTHR12136">
    <property type="entry name" value="ENHANCED DISEASE RESISTANCE-RELATED"/>
    <property type="match status" value="1"/>
</dbReference>
<dbReference type="InterPro" id="IPR011993">
    <property type="entry name" value="PH-like_dom_sf"/>
</dbReference>
<accession>A0A835N3C2</accession>
<evidence type="ECO:0000313" key="6">
    <source>
        <dbReference type="EMBL" id="KAF9685596.1"/>
    </source>
</evidence>